<evidence type="ECO:0000256" key="7">
    <source>
        <dbReference type="SAM" id="MobiDB-lite"/>
    </source>
</evidence>
<organism evidence="9 10">
    <name type="scientific">Diplogelasinospora grovesii</name>
    <dbReference type="NCBI Taxonomy" id="303347"/>
    <lineage>
        <taxon>Eukaryota</taxon>
        <taxon>Fungi</taxon>
        <taxon>Dikarya</taxon>
        <taxon>Ascomycota</taxon>
        <taxon>Pezizomycotina</taxon>
        <taxon>Sordariomycetes</taxon>
        <taxon>Sordariomycetidae</taxon>
        <taxon>Sordariales</taxon>
        <taxon>Diplogelasinosporaceae</taxon>
        <taxon>Diplogelasinospora</taxon>
    </lineage>
</organism>
<feature type="region of interest" description="Disordered" evidence="7">
    <location>
        <begin position="1"/>
        <end position="32"/>
    </location>
</feature>
<proteinExistence type="predicted"/>
<keyword evidence="10" id="KW-1185">Reference proteome</keyword>
<evidence type="ECO:0000256" key="1">
    <source>
        <dbReference type="ARBA" id="ARBA00022723"/>
    </source>
</evidence>
<feature type="compositionally biased region" description="Polar residues" evidence="7">
    <location>
        <begin position="89"/>
        <end position="105"/>
    </location>
</feature>
<dbReference type="PANTHER" id="PTHR31944">
    <property type="entry name" value="HEME-RESPONSIVE ZINC FINGER TRANSCRIPTION FACTOR HAP1"/>
    <property type="match status" value="1"/>
</dbReference>
<dbReference type="InterPro" id="IPR036864">
    <property type="entry name" value="Zn2-C6_fun-type_DNA-bd_sf"/>
</dbReference>
<evidence type="ECO:0000259" key="8">
    <source>
        <dbReference type="PROSITE" id="PS50048"/>
    </source>
</evidence>
<keyword evidence="2" id="KW-0862">Zinc</keyword>
<evidence type="ECO:0000313" key="9">
    <source>
        <dbReference type="EMBL" id="KAK3936936.1"/>
    </source>
</evidence>
<dbReference type="PROSITE" id="PS00463">
    <property type="entry name" value="ZN2_CY6_FUNGAL_1"/>
    <property type="match status" value="1"/>
</dbReference>
<dbReference type="Pfam" id="PF00172">
    <property type="entry name" value="Zn_clus"/>
    <property type="match status" value="1"/>
</dbReference>
<sequence>MDQKKPAGFSLTAPINNPGGSARKDLPRERGRNRRTAACIPCRERKLKCDKGQPCFRCNQSGSPAKCIYQQALGQRQESGAEPEGTPRSEAQVTRQPIPESSRSGESPLGRCHEVEEYCLRGWCKELPSDQGVGTAKVNYSCFNCLSLRELWVNLS</sequence>
<evidence type="ECO:0000256" key="3">
    <source>
        <dbReference type="ARBA" id="ARBA00023015"/>
    </source>
</evidence>
<keyword evidence="3" id="KW-0805">Transcription regulation</keyword>
<dbReference type="AlphaFoldDB" id="A0AAN6S215"/>
<dbReference type="InterPro" id="IPR051430">
    <property type="entry name" value="Fungal_TF_Env_Response"/>
</dbReference>
<evidence type="ECO:0000256" key="6">
    <source>
        <dbReference type="ARBA" id="ARBA00023242"/>
    </source>
</evidence>
<dbReference type="GO" id="GO:0000978">
    <property type="term" value="F:RNA polymerase II cis-regulatory region sequence-specific DNA binding"/>
    <property type="evidence" value="ECO:0007669"/>
    <property type="project" value="TreeGrafter"/>
</dbReference>
<feature type="region of interest" description="Disordered" evidence="7">
    <location>
        <begin position="74"/>
        <end position="109"/>
    </location>
</feature>
<accession>A0AAN6S215</accession>
<dbReference type="InterPro" id="IPR001138">
    <property type="entry name" value="Zn2Cys6_DnaBD"/>
</dbReference>
<dbReference type="SUPFAM" id="SSF57701">
    <property type="entry name" value="Zn2/Cys6 DNA-binding domain"/>
    <property type="match status" value="1"/>
</dbReference>
<dbReference type="CDD" id="cd00067">
    <property type="entry name" value="GAL4"/>
    <property type="match status" value="1"/>
</dbReference>
<dbReference type="SMART" id="SM00066">
    <property type="entry name" value="GAL4"/>
    <property type="match status" value="1"/>
</dbReference>
<name>A0AAN6S215_9PEZI</name>
<comment type="caution">
    <text evidence="9">The sequence shown here is derived from an EMBL/GenBank/DDBJ whole genome shotgun (WGS) entry which is preliminary data.</text>
</comment>
<dbReference type="GO" id="GO:0008270">
    <property type="term" value="F:zinc ion binding"/>
    <property type="evidence" value="ECO:0007669"/>
    <property type="project" value="InterPro"/>
</dbReference>
<dbReference type="GO" id="GO:0001228">
    <property type="term" value="F:DNA-binding transcription activator activity, RNA polymerase II-specific"/>
    <property type="evidence" value="ECO:0007669"/>
    <property type="project" value="TreeGrafter"/>
</dbReference>
<dbReference type="Proteomes" id="UP001303473">
    <property type="component" value="Unassembled WGS sequence"/>
</dbReference>
<dbReference type="PROSITE" id="PS50048">
    <property type="entry name" value="ZN2_CY6_FUNGAL_2"/>
    <property type="match status" value="1"/>
</dbReference>
<feature type="domain" description="Zn(2)-C6 fungal-type" evidence="8">
    <location>
        <begin position="38"/>
        <end position="69"/>
    </location>
</feature>
<reference evidence="10" key="1">
    <citation type="journal article" date="2023" name="Mol. Phylogenet. Evol.">
        <title>Genome-scale phylogeny and comparative genomics of the fungal order Sordariales.</title>
        <authorList>
            <person name="Hensen N."/>
            <person name="Bonometti L."/>
            <person name="Westerberg I."/>
            <person name="Brannstrom I.O."/>
            <person name="Guillou S."/>
            <person name="Cros-Aarteil S."/>
            <person name="Calhoun S."/>
            <person name="Haridas S."/>
            <person name="Kuo A."/>
            <person name="Mondo S."/>
            <person name="Pangilinan J."/>
            <person name="Riley R."/>
            <person name="LaButti K."/>
            <person name="Andreopoulos B."/>
            <person name="Lipzen A."/>
            <person name="Chen C."/>
            <person name="Yan M."/>
            <person name="Daum C."/>
            <person name="Ng V."/>
            <person name="Clum A."/>
            <person name="Steindorff A."/>
            <person name="Ohm R.A."/>
            <person name="Martin F."/>
            <person name="Silar P."/>
            <person name="Natvig D.O."/>
            <person name="Lalanne C."/>
            <person name="Gautier V."/>
            <person name="Ament-Velasquez S.L."/>
            <person name="Kruys A."/>
            <person name="Hutchinson M.I."/>
            <person name="Powell A.J."/>
            <person name="Barry K."/>
            <person name="Miller A.N."/>
            <person name="Grigoriev I.V."/>
            <person name="Debuchy R."/>
            <person name="Gladieux P."/>
            <person name="Hiltunen Thoren M."/>
            <person name="Johannesson H."/>
        </authorList>
    </citation>
    <scope>NUCLEOTIDE SEQUENCE [LARGE SCALE GENOMIC DNA]</scope>
    <source>
        <strain evidence="10">CBS 340.73</strain>
    </source>
</reference>
<keyword evidence="4" id="KW-0238">DNA-binding</keyword>
<protein>
    <recommendedName>
        <fullName evidence="8">Zn(2)-C6 fungal-type domain-containing protein</fullName>
    </recommendedName>
</protein>
<keyword evidence="6" id="KW-0539">Nucleus</keyword>
<gene>
    <name evidence="9" type="ORF">QBC46DRAFT_20412</name>
</gene>
<evidence type="ECO:0000313" key="10">
    <source>
        <dbReference type="Proteomes" id="UP001303473"/>
    </source>
</evidence>
<dbReference type="GO" id="GO:0005634">
    <property type="term" value="C:nucleus"/>
    <property type="evidence" value="ECO:0007669"/>
    <property type="project" value="TreeGrafter"/>
</dbReference>
<dbReference type="EMBL" id="MU853868">
    <property type="protein sequence ID" value="KAK3936936.1"/>
    <property type="molecule type" value="Genomic_DNA"/>
</dbReference>
<evidence type="ECO:0000256" key="4">
    <source>
        <dbReference type="ARBA" id="ARBA00023125"/>
    </source>
</evidence>
<evidence type="ECO:0000256" key="2">
    <source>
        <dbReference type="ARBA" id="ARBA00022833"/>
    </source>
</evidence>
<dbReference type="PANTHER" id="PTHR31944:SF131">
    <property type="entry name" value="HEME-RESPONSIVE ZINC FINGER TRANSCRIPTION FACTOR HAP1"/>
    <property type="match status" value="1"/>
</dbReference>
<evidence type="ECO:0000256" key="5">
    <source>
        <dbReference type="ARBA" id="ARBA00023163"/>
    </source>
</evidence>
<keyword evidence="1" id="KW-0479">Metal-binding</keyword>
<keyword evidence="5" id="KW-0804">Transcription</keyword>
<dbReference type="Gene3D" id="4.10.240.10">
    <property type="entry name" value="Zn(2)-C6 fungal-type DNA-binding domain"/>
    <property type="match status" value="1"/>
</dbReference>